<reference evidence="1 2" key="1">
    <citation type="journal article" date="2019" name="Commun. Biol.">
        <title>The bagworm genome reveals a unique fibroin gene that provides high tensile strength.</title>
        <authorList>
            <person name="Kono N."/>
            <person name="Nakamura H."/>
            <person name="Ohtoshi R."/>
            <person name="Tomita M."/>
            <person name="Numata K."/>
            <person name="Arakawa K."/>
        </authorList>
    </citation>
    <scope>NUCLEOTIDE SEQUENCE [LARGE SCALE GENOMIC DNA]</scope>
</reference>
<organism evidence="1 2">
    <name type="scientific">Eumeta variegata</name>
    <name type="common">Bagworm moth</name>
    <name type="synonym">Eumeta japonica</name>
    <dbReference type="NCBI Taxonomy" id="151549"/>
    <lineage>
        <taxon>Eukaryota</taxon>
        <taxon>Metazoa</taxon>
        <taxon>Ecdysozoa</taxon>
        <taxon>Arthropoda</taxon>
        <taxon>Hexapoda</taxon>
        <taxon>Insecta</taxon>
        <taxon>Pterygota</taxon>
        <taxon>Neoptera</taxon>
        <taxon>Endopterygota</taxon>
        <taxon>Lepidoptera</taxon>
        <taxon>Glossata</taxon>
        <taxon>Ditrysia</taxon>
        <taxon>Tineoidea</taxon>
        <taxon>Psychidae</taxon>
        <taxon>Oiketicinae</taxon>
        <taxon>Eumeta</taxon>
    </lineage>
</organism>
<evidence type="ECO:0000313" key="1">
    <source>
        <dbReference type="EMBL" id="GBP81642.1"/>
    </source>
</evidence>
<dbReference type="EMBL" id="BGZK01001522">
    <property type="protein sequence ID" value="GBP81642.1"/>
    <property type="molecule type" value="Genomic_DNA"/>
</dbReference>
<keyword evidence="2" id="KW-1185">Reference proteome</keyword>
<sequence>MYAFPVPHYDILSFEISVLQNSNTRIETAAFHTEPFLRTPAALLVVGEQSAARMRVCRVPGELAISDTGKNREDDDDFKDDSGQTSCPNESLILLANSFFFDDRVDTDNLYYTELKRQTDGNDCPPKALYTLVATLRDLELFLAATNKCLRLEYFPRVRKVAAIKEIPKLGKDDYSQPKSYCSIGLLPVMTKVVENMLIWCLSNDT</sequence>
<protein>
    <submittedName>
        <fullName evidence="1">Uncharacterized protein</fullName>
    </submittedName>
</protein>
<dbReference type="Proteomes" id="UP000299102">
    <property type="component" value="Unassembled WGS sequence"/>
</dbReference>
<name>A0A4C1Z340_EUMVA</name>
<proteinExistence type="predicted"/>
<accession>A0A4C1Z340</accession>
<dbReference type="AlphaFoldDB" id="A0A4C1Z340"/>
<evidence type="ECO:0000313" key="2">
    <source>
        <dbReference type="Proteomes" id="UP000299102"/>
    </source>
</evidence>
<gene>
    <name evidence="1" type="ORF">EVAR_63847_1</name>
</gene>
<comment type="caution">
    <text evidence="1">The sequence shown here is derived from an EMBL/GenBank/DDBJ whole genome shotgun (WGS) entry which is preliminary data.</text>
</comment>
<dbReference type="OrthoDB" id="411871at2759"/>